<organism evidence="1 2">
    <name type="scientific">Hominisplanchenecus murintestinalis</name>
    <dbReference type="NCBI Taxonomy" id="2941517"/>
    <lineage>
        <taxon>Bacteria</taxon>
        <taxon>Bacillati</taxon>
        <taxon>Bacillota</taxon>
        <taxon>Clostridia</taxon>
        <taxon>Lachnospirales</taxon>
        <taxon>Lachnospiraceae</taxon>
        <taxon>Hominisplanchenecus</taxon>
    </lineage>
</organism>
<sequence>MTLWEALKTGEKYLEEREIPDAALDAWYLLEDILKKEHGEKVNRAWFLMNRQEEIGERLHTAYTQELEQRGTHVPLQYITGEQEFMGIPFFVNNKVLIPRQDTEILVEEVMKAARPGMKLLDMCTGSGCIAISLVKLVPGMKAVASDLSGEALETAGENARRQEAEITFVQGNLFESVKGQFDIIVSNPPYIPSAEIEELMEEVRLFEPRTALDGREDGLYFYRKITEESSGYLKEGGWLMFEIGCSQGEQVSELMRNAGFSHVAVCKDLAGLDRVVKGRLERKP</sequence>
<dbReference type="EMBL" id="SRZB01000033">
    <property type="protein sequence ID" value="TGX97365.1"/>
    <property type="molecule type" value="Genomic_DNA"/>
</dbReference>
<evidence type="ECO:0000313" key="2">
    <source>
        <dbReference type="Proteomes" id="UP000307720"/>
    </source>
</evidence>
<proteinExistence type="predicted"/>
<name>A0AC61QWU4_9FIRM</name>
<accession>A0AC61QWU4</accession>
<keyword evidence="2" id="KW-1185">Reference proteome</keyword>
<dbReference type="Proteomes" id="UP000307720">
    <property type="component" value="Unassembled WGS sequence"/>
</dbReference>
<keyword evidence="1" id="KW-0489">Methyltransferase</keyword>
<evidence type="ECO:0000313" key="1">
    <source>
        <dbReference type="EMBL" id="TGX97365.1"/>
    </source>
</evidence>
<dbReference type="EC" id="2.1.1.297" evidence="1"/>
<gene>
    <name evidence="1" type="primary">prmC</name>
    <name evidence="1" type="ORF">E5357_12885</name>
</gene>
<protein>
    <submittedName>
        <fullName evidence="1">Peptide chain release factor N(5)-glutamine methyltransferase</fullName>
        <ecNumber evidence="1">2.1.1.297</ecNumber>
    </submittedName>
</protein>
<reference evidence="1" key="1">
    <citation type="submission" date="2019-04" db="EMBL/GenBank/DDBJ databases">
        <title>Microbes associate with the intestines of laboratory mice.</title>
        <authorList>
            <person name="Navarre W."/>
            <person name="Wong E."/>
            <person name="Huang K."/>
            <person name="Tropini C."/>
            <person name="Ng K."/>
            <person name="Yu B."/>
        </authorList>
    </citation>
    <scope>NUCLEOTIDE SEQUENCE</scope>
    <source>
        <strain evidence="1">NM72_1-8</strain>
    </source>
</reference>
<comment type="caution">
    <text evidence="1">The sequence shown here is derived from an EMBL/GenBank/DDBJ whole genome shotgun (WGS) entry which is preliminary data.</text>
</comment>
<keyword evidence="1" id="KW-0808">Transferase</keyword>